<dbReference type="InterPro" id="IPR017261">
    <property type="entry name" value="DNA_mismatch_repair_MutS/MSH"/>
</dbReference>
<dbReference type="Pfam" id="PF00488">
    <property type="entry name" value="MutS_V"/>
    <property type="match status" value="1"/>
</dbReference>
<feature type="domain" description="DNA mismatch repair protein MutS core" evidence="7">
    <location>
        <begin position="334"/>
        <end position="686"/>
    </location>
</feature>
<dbReference type="Pfam" id="PF01624">
    <property type="entry name" value="MutS_I"/>
    <property type="match status" value="1"/>
</dbReference>
<keyword evidence="4" id="KW-0067">ATP-binding</keyword>
<evidence type="ECO:0000259" key="8">
    <source>
        <dbReference type="SMART" id="SM00534"/>
    </source>
</evidence>
<dbReference type="PANTHER" id="PTHR11361:SF34">
    <property type="entry name" value="DNA MISMATCH REPAIR PROTEIN MSH1, MITOCHONDRIAL"/>
    <property type="match status" value="1"/>
</dbReference>
<dbReference type="Gene3D" id="1.10.1420.10">
    <property type="match status" value="2"/>
</dbReference>
<reference evidence="9" key="1">
    <citation type="journal article" date="2020" name="Nature">
        <title>Giant virus diversity and host interactions through global metagenomics.</title>
        <authorList>
            <person name="Schulz F."/>
            <person name="Roux S."/>
            <person name="Paez-Espino D."/>
            <person name="Jungbluth S."/>
            <person name="Walsh D.A."/>
            <person name="Denef V.J."/>
            <person name="McMahon K.D."/>
            <person name="Konstantinidis K.T."/>
            <person name="Eloe-Fadrosh E.A."/>
            <person name="Kyrpides N.C."/>
            <person name="Woyke T."/>
        </authorList>
    </citation>
    <scope>NUCLEOTIDE SEQUENCE</scope>
    <source>
        <strain evidence="9">GVMAG-M-3300023184-191</strain>
    </source>
</reference>
<dbReference type="SMART" id="SM00534">
    <property type="entry name" value="MUTSac"/>
    <property type="match status" value="1"/>
</dbReference>
<comment type="similarity">
    <text evidence="1">Belongs to the DNA mismatch repair MutS family.</text>
</comment>
<keyword evidence="3" id="KW-0227">DNA damage</keyword>
<dbReference type="GO" id="GO:0140664">
    <property type="term" value="F:ATP-dependent DNA damage sensor activity"/>
    <property type="evidence" value="ECO:0007669"/>
    <property type="project" value="InterPro"/>
</dbReference>
<proteinExistence type="inferred from homology"/>
<sequence>MNHSCIHAQMQLQTHLKRDIHYHVTRCTRMSLIKEYFRLSKECAAKYGHKTVLLMQVGAFYECYGEITNRANIDEFCRTCELACANKAPGVVMAGFRDYSLEKYLNRLQEAGYTAVVHSQDAQNKEERALSGVYSPGTFFTSESAALSNCVACIWLERMRSQTIIGMANIDVFTGRSSVFEVETELMHAHTTYDELERFISVHMPSEVILIVDNFSQKQIEDLINFTGIVNCVRLIHRLDASNDAVQKSKRQVYQREIMHRFFGSVPLQFTTYEFATQALTYLLNFVHEHNPHLVHRISEPEFENCTDRMVLANHSLKQLNIIDDDNGAKSGAGKCSSVYKLLNNCMTPMGARHFRTRLLNPSCCKAKIQREYDITEHLLASNLTDAWRPQLAQLKDLEKLNRLIMMCKCPPQMLHSFYSNLVVISDLHALVANDELITSYANATNPLTTTHTVSDLCAQLREKLNTTFDMDKCANVGADLGECNFVRPGIDACLDAITAQNDSAIKTLAELRSYLDSLILCGEKTRSGSSEVVKIHETDKGGISLQATKRRTKILFDQIKQQKLRTVCMGPDNWFSLLELTYPTATGANNEITSPQLNELCRSIIASNQKIKEIVGQIYAEFVDKLRDLEPEFQQLIHFTTTMDLLQNQCHIATKYKFCKPVIVTDSAKSFFDARDLRHCLIERLNEDETYVANDVALGLANAADEDTSAGSGGAVGFAPRKDGMLIYGTNAVGKTSLIRAIGIAIIMAQAGLYVPCSALTFHPYTTIFTRILGNDNLFKGLSTFQVEMSELRVILRMATSNSLILGDELCSGTEMDSAISIFVAGLAHLHRVGCTYLFATHMHEINGYDEVRSLSRLCMKHLTVAYNKERDTLVYGRKLADGPGASMYGLEVCKSLHLPDAFLEFANAVRLRHRAPPSDIGILSFEPSHFNARKLKGVCERCSSELAQEVHHLLPQKDADSRNYIGHVPKNHVANLMALCTRCHDEVHKATA</sequence>
<dbReference type="GO" id="GO:0030983">
    <property type="term" value="F:mismatched DNA binding"/>
    <property type="evidence" value="ECO:0007669"/>
    <property type="project" value="InterPro"/>
</dbReference>
<dbReference type="SUPFAM" id="SSF55271">
    <property type="entry name" value="DNA repair protein MutS, domain I"/>
    <property type="match status" value="1"/>
</dbReference>
<evidence type="ECO:0008006" key="10">
    <source>
        <dbReference type="Google" id="ProtNLM"/>
    </source>
</evidence>
<keyword evidence="6" id="KW-0234">DNA repair</keyword>
<keyword evidence="5" id="KW-0238">DNA-binding</keyword>
<name>A0A6C0I4N6_9ZZZZ</name>
<dbReference type="CDD" id="cd00085">
    <property type="entry name" value="HNHc"/>
    <property type="match status" value="1"/>
</dbReference>
<evidence type="ECO:0000256" key="2">
    <source>
        <dbReference type="ARBA" id="ARBA00022741"/>
    </source>
</evidence>
<dbReference type="InterPro" id="IPR036678">
    <property type="entry name" value="MutS_con_dom_sf"/>
</dbReference>
<organism evidence="9">
    <name type="scientific">viral metagenome</name>
    <dbReference type="NCBI Taxonomy" id="1070528"/>
    <lineage>
        <taxon>unclassified sequences</taxon>
        <taxon>metagenomes</taxon>
        <taxon>organismal metagenomes</taxon>
    </lineage>
</organism>
<accession>A0A6C0I4N6</accession>
<protein>
    <recommendedName>
        <fullName evidence="10">DNA mismatch repair proteins mutS family domain-containing protein</fullName>
    </recommendedName>
</protein>
<evidence type="ECO:0000259" key="7">
    <source>
        <dbReference type="SMART" id="SM00533"/>
    </source>
</evidence>
<dbReference type="InterPro" id="IPR027417">
    <property type="entry name" value="P-loop_NTPase"/>
</dbReference>
<evidence type="ECO:0000256" key="1">
    <source>
        <dbReference type="ARBA" id="ARBA00006271"/>
    </source>
</evidence>
<dbReference type="Gene3D" id="3.40.50.300">
    <property type="entry name" value="P-loop containing nucleotide triphosphate hydrolases"/>
    <property type="match status" value="1"/>
</dbReference>
<dbReference type="SUPFAM" id="SSF48334">
    <property type="entry name" value="DNA repair protein MutS, domain III"/>
    <property type="match status" value="1"/>
</dbReference>
<dbReference type="InterPro" id="IPR003615">
    <property type="entry name" value="HNH_nuc"/>
</dbReference>
<dbReference type="AlphaFoldDB" id="A0A6C0I4N6"/>
<dbReference type="InterPro" id="IPR007695">
    <property type="entry name" value="DNA_mismatch_repair_MutS-lik_N"/>
</dbReference>
<dbReference type="InterPro" id="IPR036187">
    <property type="entry name" value="DNA_mismatch_repair_MutS_sf"/>
</dbReference>
<dbReference type="Pfam" id="PF05192">
    <property type="entry name" value="MutS_III"/>
    <property type="match status" value="1"/>
</dbReference>
<dbReference type="SUPFAM" id="SSF53150">
    <property type="entry name" value="DNA repair protein MutS, domain II"/>
    <property type="match status" value="1"/>
</dbReference>
<evidence type="ECO:0000256" key="5">
    <source>
        <dbReference type="ARBA" id="ARBA00023125"/>
    </source>
</evidence>
<dbReference type="SMART" id="SM00533">
    <property type="entry name" value="MUTSd"/>
    <property type="match status" value="1"/>
</dbReference>
<evidence type="ECO:0000256" key="6">
    <source>
        <dbReference type="ARBA" id="ARBA00023204"/>
    </source>
</evidence>
<dbReference type="GO" id="GO:0006298">
    <property type="term" value="P:mismatch repair"/>
    <property type="evidence" value="ECO:0007669"/>
    <property type="project" value="InterPro"/>
</dbReference>
<evidence type="ECO:0000313" key="9">
    <source>
        <dbReference type="EMBL" id="QHT87971.1"/>
    </source>
</evidence>
<keyword evidence="2" id="KW-0547">Nucleotide-binding</keyword>
<dbReference type="InterPro" id="IPR016151">
    <property type="entry name" value="DNA_mismatch_repair_MutS_N"/>
</dbReference>
<dbReference type="PANTHER" id="PTHR11361">
    <property type="entry name" value="DNA MISMATCH REPAIR PROTEIN MUTS FAMILY MEMBER"/>
    <property type="match status" value="1"/>
</dbReference>
<dbReference type="InterPro" id="IPR007696">
    <property type="entry name" value="DNA_mismatch_repair_MutS_core"/>
</dbReference>
<evidence type="ECO:0000256" key="4">
    <source>
        <dbReference type="ARBA" id="ARBA00022840"/>
    </source>
</evidence>
<dbReference type="EMBL" id="MN740105">
    <property type="protein sequence ID" value="QHT87971.1"/>
    <property type="molecule type" value="Genomic_DNA"/>
</dbReference>
<dbReference type="PIRSF" id="PIRSF037677">
    <property type="entry name" value="DNA_mis_repair_Msh6"/>
    <property type="match status" value="1"/>
</dbReference>
<dbReference type="InterPro" id="IPR045076">
    <property type="entry name" value="MutS"/>
</dbReference>
<dbReference type="Gene3D" id="3.40.1170.10">
    <property type="entry name" value="DNA repair protein MutS, domain I"/>
    <property type="match status" value="1"/>
</dbReference>
<evidence type="ECO:0000256" key="3">
    <source>
        <dbReference type="ARBA" id="ARBA00022763"/>
    </source>
</evidence>
<feature type="domain" description="DNA mismatch repair proteins mutS family" evidence="8">
    <location>
        <begin position="723"/>
        <end position="913"/>
    </location>
</feature>
<dbReference type="SUPFAM" id="SSF52540">
    <property type="entry name" value="P-loop containing nucleoside triphosphate hydrolases"/>
    <property type="match status" value="1"/>
</dbReference>
<dbReference type="GO" id="GO:0005524">
    <property type="term" value="F:ATP binding"/>
    <property type="evidence" value="ECO:0007669"/>
    <property type="project" value="UniProtKB-KW"/>
</dbReference>
<dbReference type="GO" id="GO:0005634">
    <property type="term" value="C:nucleus"/>
    <property type="evidence" value="ECO:0007669"/>
    <property type="project" value="TreeGrafter"/>
</dbReference>
<dbReference type="InterPro" id="IPR000432">
    <property type="entry name" value="DNA_mismatch_repair_MutS_C"/>
</dbReference>